<feature type="region of interest" description="Disordered" evidence="1">
    <location>
        <begin position="1"/>
        <end position="36"/>
    </location>
</feature>
<comment type="caution">
    <text evidence="2">The sequence shown here is derived from an EMBL/GenBank/DDBJ whole genome shotgun (WGS) entry which is preliminary data.</text>
</comment>
<evidence type="ECO:0000313" key="3">
    <source>
        <dbReference type="Proteomes" id="UP000237105"/>
    </source>
</evidence>
<protein>
    <submittedName>
        <fullName evidence="2">Uncharacterized protein</fullName>
    </submittedName>
</protein>
<keyword evidence="3" id="KW-1185">Reference proteome</keyword>
<evidence type="ECO:0000313" key="2">
    <source>
        <dbReference type="EMBL" id="PON56377.1"/>
    </source>
</evidence>
<feature type="compositionally biased region" description="Polar residues" evidence="1">
    <location>
        <begin position="1"/>
        <end position="10"/>
    </location>
</feature>
<gene>
    <name evidence="2" type="ORF">PanWU01x14_182080</name>
</gene>
<dbReference type="EMBL" id="JXTB01000172">
    <property type="protein sequence ID" value="PON56377.1"/>
    <property type="molecule type" value="Genomic_DNA"/>
</dbReference>
<name>A0A2P5C5S4_PARAD</name>
<evidence type="ECO:0000256" key="1">
    <source>
        <dbReference type="SAM" id="MobiDB-lite"/>
    </source>
</evidence>
<feature type="compositionally biased region" description="Acidic residues" evidence="1">
    <location>
        <begin position="54"/>
        <end position="75"/>
    </location>
</feature>
<proteinExistence type="predicted"/>
<reference evidence="3" key="1">
    <citation type="submission" date="2016-06" db="EMBL/GenBank/DDBJ databases">
        <title>Parallel loss of symbiosis genes in relatives of nitrogen-fixing non-legume Parasponia.</title>
        <authorList>
            <person name="Van Velzen R."/>
            <person name="Holmer R."/>
            <person name="Bu F."/>
            <person name="Rutten L."/>
            <person name="Van Zeijl A."/>
            <person name="Liu W."/>
            <person name="Santuari L."/>
            <person name="Cao Q."/>
            <person name="Sharma T."/>
            <person name="Shen D."/>
            <person name="Roswanjaya Y."/>
            <person name="Wardhani T."/>
            <person name="Kalhor M.S."/>
            <person name="Jansen J."/>
            <person name="Van den Hoogen J."/>
            <person name="Gungor B."/>
            <person name="Hartog M."/>
            <person name="Hontelez J."/>
            <person name="Verver J."/>
            <person name="Yang W.-C."/>
            <person name="Schijlen E."/>
            <person name="Repin R."/>
            <person name="Schilthuizen M."/>
            <person name="Schranz E."/>
            <person name="Heidstra R."/>
            <person name="Miyata K."/>
            <person name="Fedorova E."/>
            <person name="Kohlen W."/>
            <person name="Bisseling T."/>
            <person name="Smit S."/>
            <person name="Geurts R."/>
        </authorList>
    </citation>
    <scope>NUCLEOTIDE SEQUENCE [LARGE SCALE GENOMIC DNA]</scope>
    <source>
        <strain evidence="3">cv. WU1-14</strain>
    </source>
</reference>
<feature type="compositionally biased region" description="Basic and acidic residues" evidence="1">
    <location>
        <begin position="11"/>
        <end position="27"/>
    </location>
</feature>
<dbReference type="Proteomes" id="UP000237105">
    <property type="component" value="Unassembled WGS sequence"/>
</dbReference>
<feature type="non-terminal residue" evidence="2">
    <location>
        <position position="1"/>
    </location>
</feature>
<feature type="compositionally biased region" description="Basic and acidic residues" evidence="1">
    <location>
        <begin position="88"/>
        <end position="100"/>
    </location>
</feature>
<accession>A0A2P5C5S4</accession>
<sequence>SVSNDINQNAHELEKIKKEKTHVDPTNHTRTRLQKIKASNQIQSCLFLLTTGDDNNEDSEEEEEEEDSESSDNEDVLLPRGDSIIECSPEKNKVEAAENS</sequence>
<feature type="region of interest" description="Disordered" evidence="1">
    <location>
        <begin position="50"/>
        <end position="100"/>
    </location>
</feature>
<dbReference type="AlphaFoldDB" id="A0A2P5C5S4"/>
<dbReference type="OrthoDB" id="10512430at2759"/>
<organism evidence="2 3">
    <name type="scientific">Parasponia andersonii</name>
    <name type="common">Sponia andersonii</name>
    <dbReference type="NCBI Taxonomy" id="3476"/>
    <lineage>
        <taxon>Eukaryota</taxon>
        <taxon>Viridiplantae</taxon>
        <taxon>Streptophyta</taxon>
        <taxon>Embryophyta</taxon>
        <taxon>Tracheophyta</taxon>
        <taxon>Spermatophyta</taxon>
        <taxon>Magnoliopsida</taxon>
        <taxon>eudicotyledons</taxon>
        <taxon>Gunneridae</taxon>
        <taxon>Pentapetalae</taxon>
        <taxon>rosids</taxon>
        <taxon>fabids</taxon>
        <taxon>Rosales</taxon>
        <taxon>Cannabaceae</taxon>
        <taxon>Parasponia</taxon>
    </lineage>
</organism>